<evidence type="ECO:0000313" key="9">
    <source>
        <dbReference type="Proteomes" id="UP001489004"/>
    </source>
</evidence>
<comment type="caution">
    <text evidence="8">The sequence shown here is derived from an EMBL/GenBank/DDBJ whole genome shotgun (WGS) entry which is preliminary data.</text>
</comment>
<feature type="region of interest" description="Disordered" evidence="7">
    <location>
        <begin position="454"/>
        <end position="479"/>
    </location>
</feature>
<reference evidence="8 9" key="1">
    <citation type="journal article" date="2024" name="Nat. Commun.">
        <title>Phylogenomics reveals the evolutionary origins of lichenization in chlorophyte algae.</title>
        <authorList>
            <person name="Puginier C."/>
            <person name="Libourel C."/>
            <person name="Otte J."/>
            <person name="Skaloud P."/>
            <person name="Haon M."/>
            <person name="Grisel S."/>
            <person name="Petersen M."/>
            <person name="Berrin J.G."/>
            <person name="Delaux P.M."/>
            <person name="Dal Grande F."/>
            <person name="Keller J."/>
        </authorList>
    </citation>
    <scope>NUCLEOTIDE SEQUENCE [LARGE SCALE GENOMIC DNA]</scope>
    <source>
        <strain evidence="8 9">SAG 2043</strain>
    </source>
</reference>
<dbReference type="PANTHER" id="PTHR16288:SF0">
    <property type="entry name" value="TRNA (GUANINE-N(7)-)-METHYLTRANSFERASE NON-CATALYTIC SUBUNIT WDR4"/>
    <property type="match status" value="1"/>
</dbReference>
<dbReference type="PANTHER" id="PTHR16288">
    <property type="entry name" value="WD40 REPEAT PROTEIN 4"/>
    <property type="match status" value="1"/>
</dbReference>
<evidence type="ECO:0000256" key="4">
    <source>
        <dbReference type="ARBA" id="ARBA00022737"/>
    </source>
</evidence>
<dbReference type="InterPro" id="IPR001680">
    <property type="entry name" value="WD40_rpt"/>
</dbReference>
<keyword evidence="5" id="KW-0539">Nucleus</keyword>
<dbReference type="PROSITE" id="PS50082">
    <property type="entry name" value="WD_REPEATS_2"/>
    <property type="match status" value="2"/>
</dbReference>
<feature type="region of interest" description="Disordered" evidence="7">
    <location>
        <begin position="226"/>
        <end position="246"/>
    </location>
</feature>
<dbReference type="Gene3D" id="2.130.10.10">
    <property type="entry name" value="YVTN repeat-like/Quinoprotein amine dehydrogenase"/>
    <property type="match status" value="2"/>
</dbReference>
<dbReference type="InterPro" id="IPR028884">
    <property type="entry name" value="Trm82"/>
</dbReference>
<evidence type="ECO:0008006" key="10">
    <source>
        <dbReference type="Google" id="ProtNLM"/>
    </source>
</evidence>
<keyword evidence="3" id="KW-0819">tRNA processing</keyword>
<organism evidence="8 9">
    <name type="scientific">[Myrmecia] bisecta</name>
    <dbReference type="NCBI Taxonomy" id="41462"/>
    <lineage>
        <taxon>Eukaryota</taxon>
        <taxon>Viridiplantae</taxon>
        <taxon>Chlorophyta</taxon>
        <taxon>core chlorophytes</taxon>
        <taxon>Trebouxiophyceae</taxon>
        <taxon>Trebouxiales</taxon>
        <taxon>Trebouxiaceae</taxon>
        <taxon>Myrmecia</taxon>
    </lineage>
</organism>
<dbReference type="GO" id="GO:0005634">
    <property type="term" value="C:nucleus"/>
    <property type="evidence" value="ECO:0007669"/>
    <property type="project" value="UniProtKB-SubCell"/>
</dbReference>
<keyword evidence="9" id="KW-1185">Reference proteome</keyword>
<sequence>MGRKRGKTAKEERAKRLVAEGYKASVSEVYNDTPPDPPLALLAVHPKGVAVAVAVGTHLRVFDKRDDKVEQSSFAEHKLPIRAVAFDGSGRFMLTGSDDKGLRVWSTASWQLLHTMYVPKKISAATFSACGTYAICADNIVTSLTPSPDGKFLVSTDRDHKVRATVFPARPYEGAHDIQSYCLGHSAFVKCAAFVSAGGVTRLVLGGGDGTVRLWDHVHGKQLARWDLPVPEKEPEDEADEPMLDGDVSEGALHLAENAELSTAAAVPAEEVQALDKDEAPLGVQAEGDDEAQTQAVDQDEHEDQEGDQQAEDSEDMPVAYALAASPDGRTIAVAIEGKMDIALLECDLASSALSHRQQLTLPGSCPPTQLHFDAQGNLWAVAGPPQEESTTAFLAVAFKAEGSQEFGFRPADALPERMQAALECRTETRPVDASDRAVDGKPAVVLSTKTLRKRMYGDEPRERKKGRRDIRDGYTLPS</sequence>
<dbReference type="GO" id="GO:0043527">
    <property type="term" value="C:tRNA methyltransferase complex"/>
    <property type="evidence" value="ECO:0007669"/>
    <property type="project" value="TreeGrafter"/>
</dbReference>
<feature type="region of interest" description="Disordered" evidence="7">
    <location>
        <begin position="285"/>
        <end position="315"/>
    </location>
</feature>
<comment type="subcellular location">
    <subcellularLocation>
        <location evidence="1">Nucleus</location>
    </subcellularLocation>
</comment>
<accession>A0AAW1R4S2</accession>
<gene>
    <name evidence="8" type="ORF">WJX72_000693</name>
</gene>
<dbReference type="GO" id="GO:0005829">
    <property type="term" value="C:cytosol"/>
    <property type="evidence" value="ECO:0007669"/>
    <property type="project" value="TreeGrafter"/>
</dbReference>
<dbReference type="SUPFAM" id="SSF50978">
    <property type="entry name" value="WD40 repeat-like"/>
    <property type="match status" value="1"/>
</dbReference>
<evidence type="ECO:0000256" key="7">
    <source>
        <dbReference type="SAM" id="MobiDB-lite"/>
    </source>
</evidence>
<dbReference type="AlphaFoldDB" id="A0AAW1R4S2"/>
<dbReference type="Proteomes" id="UP001489004">
    <property type="component" value="Unassembled WGS sequence"/>
</dbReference>
<evidence type="ECO:0000313" key="8">
    <source>
        <dbReference type="EMBL" id="KAK9828545.1"/>
    </source>
</evidence>
<feature type="compositionally biased region" description="Acidic residues" evidence="7">
    <location>
        <begin position="287"/>
        <end position="315"/>
    </location>
</feature>
<dbReference type="GO" id="GO:0036265">
    <property type="term" value="P:RNA (guanine-N7)-methylation"/>
    <property type="evidence" value="ECO:0007669"/>
    <property type="project" value="InterPro"/>
</dbReference>
<dbReference type="PROSITE" id="PS50294">
    <property type="entry name" value="WD_REPEATS_REGION"/>
    <property type="match status" value="1"/>
</dbReference>
<dbReference type="GO" id="GO:0006400">
    <property type="term" value="P:tRNA modification"/>
    <property type="evidence" value="ECO:0007669"/>
    <property type="project" value="TreeGrafter"/>
</dbReference>
<dbReference type="SMART" id="SM00320">
    <property type="entry name" value="WD40"/>
    <property type="match status" value="3"/>
</dbReference>
<keyword evidence="4" id="KW-0677">Repeat</keyword>
<proteinExistence type="predicted"/>
<name>A0AAW1R4S2_9CHLO</name>
<evidence type="ECO:0000256" key="2">
    <source>
        <dbReference type="ARBA" id="ARBA00022574"/>
    </source>
</evidence>
<protein>
    <recommendedName>
        <fullName evidence="10">WD repeat-containing protein 4 homolog</fullName>
    </recommendedName>
</protein>
<feature type="compositionally biased region" description="Acidic residues" evidence="7">
    <location>
        <begin position="234"/>
        <end position="246"/>
    </location>
</feature>
<evidence type="ECO:0000256" key="3">
    <source>
        <dbReference type="ARBA" id="ARBA00022694"/>
    </source>
</evidence>
<evidence type="ECO:0000256" key="1">
    <source>
        <dbReference type="ARBA" id="ARBA00004123"/>
    </source>
</evidence>
<evidence type="ECO:0000256" key="5">
    <source>
        <dbReference type="ARBA" id="ARBA00023242"/>
    </source>
</evidence>
<evidence type="ECO:0000256" key="6">
    <source>
        <dbReference type="PROSITE-ProRule" id="PRU00221"/>
    </source>
</evidence>
<dbReference type="InterPro" id="IPR015943">
    <property type="entry name" value="WD40/YVTN_repeat-like_dom_sf"/>
</dbReference>
<feature type="repeat" description="WD" evidence="6">
    <location>
        <begin position="74"/>
        <end position="115"/>
    </location>
</feature>
<dbReference type="EMBL" id="JALJOR010000001">
    <property type="protein sequence ID" value="KAK9828545.1"/>
    <property type="molecule type" value="Genomic_DNA"/>
</dbReference>
<feature type="repeat" description="WD" evidence="6">
    <location>
        <begin position="182"/>
        <end position="225"/>
    </location>
</feature>
<dbReference type="InterPro" id="IPR036322">
    <property type="entry name" value="WD40_repeat_dom_sf"/>
</dbReference>
<keyword evidence="2 6" id="KW-0853">WD repeat</keyword>
<dbReference type="Pfam" id="PF00400">
    <property type="entry name" value="WD40"/>
    <property type="match status" value="3"/>
</dbReference>